<dbReference type="PROSITE" id="PS51257">
    <property type="entry name" value="PROKAR_LIPOPROTEIN"/>
    <property type="match status" value="1"/>
</dbReference>
<sequence>MMKLKTILIILTVTSIAGCATNISNMYSGNTRPNSEVAIYSPLNRAHFNGPSITTTHIDGKIIKTYFPPGHPFGPYIGMLPGEKTVRITFQDFDNVIPAIIAPNLTNMSIRNFQGYYDVTFKVVAGKFYAPIFNYNLPQDKMMSEVCIAELDQTASLSETRHPQKYAACSKASIPPTEENIKVCQEINTKTGTVKLFEEACQGLISK</sequence>
<proteinExistence type="predicted"/>
<evidence type="ECO:0000313" key="2">
    <source>
        <dbReference type="EMBL" id="MFC4489916.1"/>
    </source>
</evidence>
<feature type="chain" id="PRO_5047028411" description="Lipoprotein" evidence="1">
    <location>
        <begin position="20"/>
        <end position="207"/>
    </location>
</feature>
<evidence type="ECO:0000313" key="3">
    <source>
        <dbReference type="Proteomes" id="UP001595999"/>
    </source>
</evidence>
<keyword evidence="3" id="KW-1185">Reference proteome</keyword>
<organism evidence="2 3">
    <name type="scientific">Chromobacterium aquaticum</name>
    <dbReference type="NCBI Taxonomy" id="467180"/>
    <lineage>
        <taxon>Bacteria</taxon>
        <taxon>Pseudomonadati</taxon>
        <taxon>Pseudomonadota</taxon>
        <taxon>Betaproteobacteria</taxon>
        <taxon>Neisseriales</taxon>
        <taxon>Chromobacteriaceae</taxon>
        <taxon>Chromobacterium</taxon>
    </lineage>
</organism>
<keyword evidence="1" id="KW-0732">Signal</keyword>
<dbReference type="EMBL" id="JBHSEK010000005">
    <property type="protein sequence ID" value="MFC4489916.1"/>
    <property type="molecule type" value="Genomic_DNA"/>
</dbReference>
<reference evidence="3" key="1">
    <citation type="journal article" date="2019" name="Int. J. Syst. Evol. Microbiol.">
        <title>The Global Catalogue of Microorganisms (GCM) 10K type strain sequencing project: providing services to taxonomists for standard genome sequencing and annotation.</title>
        <authorList>
            <consortium name="The Broad Institute Genomics Platform"/>
            <consortium name="The Broad Institute Genome Sequencing Center for Infectious Disease"/>
            <person name="Wu L."/>
            <person name="Ma J."/>
        </authorList>
    </citation>
    <scope>NUCLEOTIDE SEQUENCE [LARGE SCALE GENOMIC DNA]</scope>
    <source>
        <strain evidence="3">CGMCC 4.7608</strain>
    </source>
</reference>
<gene>
    <name evidence="2" type="ORF">ACFO0R_09825</name>
</gene>
<name>A0ABV8ZT50_9NEIS</name>
<evidence type="ECO:0000256" key="1">
    <source>
        <dbReference type="SAM" id="SignalP"/>
    </source>
</evidence>
<comment type="caution">
    <text evidence="2">The sequence shown here is derived from an EMBL/GenBank/DDBJ whole genome shotgun (WGS) entry which is preliminary data.</text>
</comment>
<accession>A0ABV8ZT50</accession>
<evidence type="ECO:0008006" key="4">
    <source>
        <dbReference type="Google" id="ProtNLM"/>
    </source>
</evidence>
<dbReference type="RefSeq" id="WP_227103448.1">
    <property type="nucleotide sequence ID" value="NZ_JAJOHW010000004.1"/>
</dbReference>
<protein>
    <recommendedName>
        <fullName evidence="4">Lipoprotein</fullName>
    </recommendedName>
</protein>
<dbReference type="Proteomes" id="UP001595999">
    <property type="component" value="Unassembled WGS sequence"/>
</dbReference>
<feature type="signal peptide" evidence="1">
    <location>
        <begin position="1"/>
        <end position="19"/>
    </location>
</feature>